<protein>
    <submittedName>
        <fullName evidence="4">EEIG1/EHBP1 N-terminal domain-containing protein</fullName>
    </submittedName>
</protein>
<sequence>MLRTTKWKFEKPKVKVVFRLQFHATNIPQSGWEKLFVCFVPTESGKITAKTSKANVRNGTCKWADPIYETTRLLVDSRNKRYDDKFYKLIVGMGTSHASILGEAIINLADFADASDPFVVALPLHGSDHGTILHVTVQLLTGKTGFREFEQQFDRGLQSNNNLNREVEPSFASPSSPELQILDANGNKVDVRTHFGSESTELFSVPEETIMHEDSSYSQAERDGSSSASESNYADKRDSSSIHESRDYSTNNDLVIAHEENRKLRGSLETAESFIIELKQELNTLHSHANELGMETQRITQHLTNEISSGVKLEREIMILKSECSKFKDELQQLKEIKIRSKQDLEIGTIQEPRFSRGFDLGESQNLKLLSQLDEAKAERGNLIKKMNEMECYYEALVQELEENREQILGEFQRLRYEHSTCIYTISNCKSETESIRHCMKDQILKFEKERHAFTCVNEELEERVIAAEALVQELEENREKILRELQSLKNEHSTCADTISSCKSETESIRRDMKNQTQKFGKEKHALGCVNEELNKKVMAAESLVQELEKKRERILGEFRSLKSEHSTCANTFSTFKTEAESTRHDMKDQILKLSKERNDLDLANQELEKRVLAADALVKELKEIREQSVGEIECLRNEHAACADTISTCRAETESIRRDMKDQILKFEKERHVVGCASDLKKRVMVAEALVQEVEKDREQILGEYQSLIKEHSACADTILACRTETESIRHDMNDQILKLTGENNALGCANEELEQRVMNAESLVNEFKKKQELLFCEFQSLKNEHLTCGDTILTCKSESESIRHDMNNQISRLAEERNTFGFVKEELEKRVTTAEALVQEFEEYRDLILGEFQSLKDEHSTCAIAISTCKAEAESVRCDMNDQIVKLTEERHALSCVNKDLEKKVVTLESALERARVNYTTAVTRLQKDLEMLSSQVSSMFETNQNLIKETFSEASTPLSQNHSSKTEIEKQLVGGDALSDDELYEIYCANLYLEVYSVTLQERLFEASIDANKMKEQINEFARKANEKREHAGQSESLRIVFMKEQCETAVQELKQQLFVSKRHGDDILIKLQDALNEIESRKKSEASYLKKIEELSLKIVGLEADLESIQAELDCALLNLECCKEEKEKVVSLLQEKEKVGLSFQDIQRELEQLHKVNEDLGEIYPNFKDFPGDGNPLERVLALEIELAESLKAKNSSIQFQSSFLKQHSDEEAVLKSFRDINELIKDTLETKSKYVNVETELNEMHERYSQLSLQFAEVEGERQKLMMSLKNVRSPRNLAHMNRSSSGTLDDNLL</sequence>
<evidence type="ECO:0000313" key="4">
    <source>
        <dbReference type="EMBL" id="PWA93371.1"/>
    </source>
</evidence>
<dbReference type="OrthoDB" id="2018427at2759"/>
<proteinExistence type="predicted"/>
<dbReference type="Gene3D" id="1.10.287.1490">
    <property type="match status" value="1"/>
</dbReference>
<feature type="coiled-coil region" evidence="1">
    <location>
        <begin position="887"/>
        <end position="921"/>
    </location>
</feature>
<feature type="domain" description="C2 NT-type" evidence="3">
    <location>
        <begin position="6"/>
        <end position="141"/>
    </location>
</feature>
<dbReference type="Pfam" id="PF10358">
    <property type="entry name" value="NT-C2"/>
    <property type="match status" value="1"/>
</dbReference>
<dbReference type="STRING" id="35608.A0A2U1Q5S6"/>
<name>A0A2U1Q5S6_ARTAN</name>
<feature type="compositionally biased region" description="Basic and acidic residues" evidence="2">
    <location>
        <begin position="209"/>
        <end position="224"/>
    </location>
</feature>
<feature type="region of interest" description="Disordered" evidence="2">
    <location>
        <begin position="202"/>
        <end position="249"/>
    </location>
</feature>
<dbReference type="InterPro" id="IPR019448">
    <property type="entry name" value="NT-C2"/>
</dbReference>
<feature type="coiled-coil region" evidence="1">
    <location>
        <begin position="1241"/>
        <end position="1268"/>
    </location>
</feature>
<comment type="caution">
    <text evidence="4">The sequence shown here is derived from an EMBL/GenBank/DDBJ whole genome shotgun (WGS) entry which is preliminary data.</text>
</comment>
<evidence type="ECO:0000256" key="2">
    <source>
        <dbReference type="SAM" id="MobiDB-lite"/>
    </source>
</evidence>
<feature type="coiled-coil region" evidence="1">
    <location>
        <begin position="1097"/>
        <end position="1131"/>
    </location>
</feature>
<feature type="coiled-coil region" evidence="1">
    <location>
        <begin position="746"/>
        <end position="773"/>
    </location>
</feature>
<keyword evidence="5" id="KW-1185">Reference proteome</keyword>
<accession>A0A2U1Q5S6</accession>
<organism evidence="4 5">
    <name type="scientific">Artemisia annua</name>
    <name type="common">Sweet wormwood</name>
    <dbReference type="NCBI Taxonomy" id="35608"/>
    <lineage>
        <taxon>Eukaryota</taxon>
        <taxon>Viridiplantae</taxon>
        <taxon>Streptophyta</taxon>
        <taxon>Embryophyta</taxon>
        <taxon>Tracheophyta</taxon>
        <taxon>Spermatophyta</taxon>
        <taxon>Magnoliopsida</taxon>
        <taxon>eudicotyledons</taxon>
        <taxon>Gunneridae</taxon>
        <taxon>Pentapetalae</taxon>
        <taxon>asterids</taxon>
        <taxon>campanulids</taxon>
        <taxon>Asterales</taxon>
        <taxon>Asteraceae</taxon>
        <taxon>Asteroideae</taxon>
        <taxon>Anthemideae</taxon>
        <taxon>Artemisiinae</taxon>
        <taxon>Artemisia</taxon>
    </lineage>
</organism>
<dbReference type="Proteomes" id="UP000245207">
    <property type="component" value="Unassembled WGS sequence"/>
</dbReference>
<evidence type="ECO:0000259" key="3">
    <source>
        <dbReference type="PROSITE" id="PS51840"/>
    </source>
</evidence>
<feature type="compositionally biased region" description="Basic and acidic residues" evidence="2">
    <location>
        <begin position="233"/>
        <end position="247"/>
    </location>
</feature>
<feature type="coiled-coil region" evidence="1">
    <location>
        <begin position="532"/>
        <end position="640"/>
    </location>
</feature>
<feature type="coiled-coil region" evidence="1">
    <location>
        <begin position="373"/>
        <end position="418"/>
    </location>
</feature>
<evidence type="ECO:0000313" key="5">
    <source>
        <dbReference type="Proteomes" id="UP000245207"/>
    </source>
</evidence>
<feature type="coiled-coil region" evidence="1">
    <location>
        <begin position="679"/>
        <end position="713"/>
    </location>
</feature>
<evidence type="ECO:0000256" key="1">
    <source>
        <dbReference type="SAM" id="Coils"/>
    </source>
</evidence>
<keyword evidence="1" id="KW-0175">Coiled coil</keyword>
<gene>
    <name evidence="4" type="ORF">CTI12_AA071340</name>
</gene>
<dbReference type="PANTHER" id="PTHR34452">
    <property type="entry name" value="MYOSIN HEAVY CHAIN-RELATED PROTEIN"/>
    <property type="match status" value="1"/>
</dbReference>
<dbReference type="PROSITE" id="PS51840">
    <property type="entry name" value="C2_NT"/>
    <property type="match status" value="1"/>
</dbReference>
<feature type="region of interest" description="Disordered" evidence="2">
    <location>
        <begin position="160"/>
        <end position="179"/>
    </location>
</feature>
<dbReference type="PANTHER" id="PTHR34452:SF13">
    <property type="entry name" value="NT-TYPE C2 DOMAIN-CONTAINING PROTEIN"/>
    <property type="match status" value="1"/>
</dbReference>
<feature type="coiled-coil region" evidence="1">
    <location>
        <begin position="458"/>
        <end position="492"/>
    </location>
</feature>
<dbReference type="EMBL" id="PKPP01000390">
    <property type="protein sequence ID" value="PWA93371.1"/>
    <property type="molecule type" value="Genomic_DNA"/>
</dbReference>
<reference evidence="4 5" key="1">
    <citation type="journal article" date="2018" name="Mol. Plant">
        <title>The genome of Artemisia annua provides insight into the evolution of Asteraceae family and artemisinin biosynthesis.</title>
        <authorList>
            <person name="Shen Q."/>
            <person name="Zhang L."/>
            <person name="Liao Z."/>
            <person name="Wang S."/>
            <person name="Yan T."/>
            <person name="Shi P."/>
            <person name="Liu M."/>
            <person name="Fu X."/>
            <person name="Pan Q."/>
            <person name="Wang Y."/>
            <person name="Lv Z."/>
            <person name="Lu X."/>
            <person name="Zhang F."/>
            <person name="Jiang W."/>
            <person name="Ma Y."/>
            <person name="Chen M."/>
            <person name="Hao X."/>
            <person name="Li L."/>
            <person name="Tang Y."/>
            <person name="Lv G."/>
            <person name="Zhou Y."/>
            <person name="Sun X."/>
            <person name="Brodelius P.E."/>
            <person name="Rose J.K.C."/>
            <person name="Tang K."/>
        </authorList>
    </citation>
    <scope>NUCLEOTIDE SEQUENCE [LARGE SCALE GENOMIC DNA]</scope>
    <source>
        <strain evidence="5">cv. Huhao1</strain>
        <tissue evidence="4">Leaf</tissue>
    </source>
</reference>